<proteinExistence type="predicted"/>
<dbReference type="GO" id="GO:0032259">
    <property type="term" value="P:methylation"/>
    <property type="evidence" value="ECO:0007669"/>
    <property type="project" value="UniProtKB-KW"/>
</dbReference>
<dbReference type="SUPFAM" id="SSF53335">
    <property type="entry name" value="S-adenosyl-L-methionine-dependent methyltransferases"/>
    <property type="match status" value="1"/>
</dbReference>
<dbReference type="RefSeq" id="WP_109306583.1">
    <property type="nucleotide sequence ID" value="NZ_BJUF01000050.1"/>
</dbReference>
<organism evidence="1 2">
    <name type="scientific">Kurthia sibirica</name>
    <dbReference type="NCBI Taxonomy" id="202750"/>
    <lineage>
        <taxon>Bacteria</taxon>
        <taxon>Bacillati</taxon>
        <taxon>Bacillota</taxon>
        <taxon>Bacilli</taxon>
        <taxon>Bacillales</taxon>
        <taxon>Caryophanaceae</taxon>
        <taxon>Kurthia</taxon>
    </lineage>
</organism>
<keyword evidence="2" id="KW-1185">Reference proteome</keyword>
<dbReference type="OrthoDB" id="9792989at2"/>
<name>A0A2U3AJQ5_9BACL</name>
<dbReference type="Gene3D" id="3.40.50.150">
    <property type="entry name" value="Vaccinia Virus protein VP39"/>
    <property type="match status" value="1"/>
</dbReference>
<accession>A0A2U3AJQ5</accession>
<gene>
    <name evidence="1" type="ORF">DEX24_11535</name>
</gene>
<comment type="caution">
    <text evidence="1">The sequence shown here is derived from an EMBL/GenBank/DDBJ whole genome shotgun (WGS) entry which is preliminary data.</text>
</comment>
<dbReference type="InterPro" id="IPR010719">
    <property type="entry name" value="MnmM_MeTrfase"/>
</dbReference>
<dbReference type="PANTHER" id="PTHR35276:SF1">
    <property type="entry name" value="TRNA (MNM(5)S(2)U34)-METHYLTRANSFERASE, CHLOROPLASTIC"/>
    <property type="match status" value="1"/>
</dbReference>
<keyword evidence="1" id="KW-0489">Methyltransferase</keyword>
<keyword evidence="1" id="KW-0808">Transferase</keyword>
<dbReference type="AlphaFoldDB" id="A0A2U3AJQ5"/>
<evidence type="ECO:0000313" key="2">
    <source>
        <dbReference type="Proteomes" id="UP000245938"/>
    </source>
</evidence>
<dbReference type="Pfam" id="PF06962">
    <property type="entry name" value="rRNA_methylase"/>
    <property type="match status" value="1"/>
</dbReference>
<dbReference type="EMBL" id="QFVR01000016">
    <property type="protein sequence ID" value="PWI24752.1"/>
    <property type="molecule type" value="Genomic_DNA"/>
</dbReference>
<dbReference type="Proteomes" id="UP000245938">
    <property type="component" value="Unassembled WGS sequence"/>
</dbReference>
<dbReference type="GO" id="GO:0008168">
    <property type="term" value="F:methyltransferase activity"/>
    <property type="evidence" value="ECO:0007669"/>
    <property type="project" value="UniProtKB-KW"/>
</dbReference>
<protein>
    <submittedName>
        <fullName evidence="1">rRNA methyltransferase</fullName>
    </submittedName>
</protein>
<reference evidence="1 2" key="1">
    <citation type="submission" date="2018-05" db="EMBL/GenBank/DDBJ databases">
        <title>Kurthia sibirica genome sequence.</title>
        <authorList>
            <person name="Maclea K.S."/>
            <person name="Goen A.E."/>
        </authorList>
    </citation>
    <scope>NUCLEOTIDE SEQUENCE [LARGE SCALE GENOMIC DNA]</scope>
    <source>
        <strain evidence="1 2">ATCC 49154</strain>
    </source>
</reference>
<dbReference type="PANTHER" id="PTHR35276">
    <property type="entry name" value="S-ADENOSYL-L-METHIONINE-DEPENDENT METHYLTRANSFERASES SUPERFAMILY PROTEIN"/>
    <property type="match status" value="1"/>
</dbReference>
<dbReference type="InterPro" id="IPR029063">
    <property type="entry name" value="SAM-dependent_MTases_sf"/>
</dbReference>
<evidence type="ECO:0000313" key="1">
    <source>
        <dbReference type="EMBL" id="PWI24752.1"/>
    </source>
</evidence>
<sequence length="188" mass="20382">MKLERVLDYAHTLLEDVISEGDCVVDATAGNGYDTVFLANLVGNSGKVYAFDIQQQAINATNDRLSQADLTSRCAVILAGHEEVATYVTTPIKAAIFNLGYLPGADHTIVTKPNTTLTALDSILSQLVIGGVIVMIIYYGHDGGLEERDALLTFVAALPQKKINVLRYEFINQKNAAPFIIAIERIKA</sequence>